<organism evidence="2 3">
    <name type="scientific">Mucor lusitanicus CBS 277.49</name>
    <dbReference type="NCBI Taxonomy" id="747725"/>
    <lineage>
        <taxon>Eukaryota</taxon>
        <taxon>Fungi</taxon>
        <taxon>Fungi incertae sedis</taxon>
        <taxon>Mucoromycota</taxon>
        <taxon>Mucoromycotina</taxon>
        <taxon>Mucoromycetes</taxon>
        <taxon>Mucorales</taxon>
        <taxon>Mucorineae</taxon>
        <taxon>Mucoraceae</taxon>
        <taxon>Mucor</taxon>
    </lineage>
</organism>
<feature type="compositionally biased region" description="Acidic residues" evidence="1">
    <location>
        <begin position="199"/>
        <end position="217"/>
    </location>
</feature>
<feature type="region of interest" description="Disordered" evidence="1">
    <location>
        <begin position="947"/>
        <end position="984"/>
    </location>
</feature>
<dbReference type="Proteomes" id="UP000077051">
    <property type="component" value="Unassembled WGS sequence"/>
</dbReference>
<feature type="region of interest" description="Disordered" evidence="1">
    <location>
        <begin position="74"/>
        <end position="108"/>
    </location>
</feature>
<feature type="region of interest" description="Disordered" evidence="1">
    <location>
        <begin position="821"/>
        <end position="859"/>
    </location>
</feature>
<feature type="compositionally biased region" description="Basic residues" evidence="1">
    <location>
        <begin position="244"/>
        <end position="261"/>
    </location>
</feature>
<dbReference type="AlphaFoldDB" id="A0A162TKR1"/>
<evidence type="ECO:0000256" key="1">
    <source>
        <dbReference type="SAM" id="MobiDB-lite"/>
    </source>
</evidence>
<sequence length="1060" mass="117832">MFKSKKKRLQQKQEAEAAAAAAAIAKIEAETSKYKLLDDIHLTHDFRSSVILPQLNKDIDPHKLVRQQEHLASLRDIPETLSPPLSPPPPSTCRSSSNSSLQDTDGSKQYQDLAAWRHQRSQNRYSNGLFGGKQRGRPKPSASKRLQDIADQDVQEETVHENPETDIAPSPAAAAAAAPDRDEDGMPSMQSARAALAMDQEDDDDEEEDDEYLDDQDEVQHEEYEPESDTEENFFFQDFSGSSKPKKRTTNNLNGRRRRSQKVMSKFDLSSFARDLHDHRLSVIQPRESRIIMTEDDELELERLLERQRQRMSVMTMSGSTDSFKVIPPLPSLDLIKPHTTTVPPPAPAQLPVTSKKEITEDLDVPTMNSDHGSSTTNSFSSANGSSPANSSRGSYPSHMEHDDQDSNKIAVESEEEDDEGITTTHVPQELLATTPKTPPTIPVSPAPVASSSSSSIRHPFKLDPLKRSVSTTSIKSNKSSSSSSPFRPAPTPLARIRDENEPAESRLHKQQARKSMSMDDMQSKLDINESSVTSSALDWINQDSRPSSRIKEFLPIQNQADAPPLLYQPAKPSKSRGLFGSLRQVSRSKTHHHSGNAGGVSSLKGLVRNFSTSHQSKPTHPSDSNAPATSSDSTGMSRAAMAVIQHNVAKHEQKKVAPVIPDDDKKQDEPSQPAQQSRRHRAKSDANNSSGSRLIAQLLSRASSSNKSKRSNSTKVVNMEQDSAAARNRAQVVRKTIIYVQPDSLHNLLKNGGDGSSIKVPPVPRPAKPQQEISVDTRNTFMSDGSLSPDDETIRSKEYFTATKVSRQTSVRKRVVEAQEASTADATASSPLSESALAHTNDHTSAGGMLSRNGSRRRWQLQSMDEDDILSTSSQQKADSYMEGVELREMSDGSVVWGVVKKQGNRKSFYAPNKQNQLELVEDGEDNDDEQDAHGEDYFRNKVMKKSNSSTTPLTHLQQQQQQQALPPPIPRRSPRRQIPVDPVLHCNNTKTDIFYSDQVTLPSLLRMMQEQQDQHEYPGDISEEEDEQDDMQQYLFNERAMSSVDDQLDEMMRILTAK</sequence>
<feature type="compositionally biased region" description="Polar residues" evidence="1">
    <location>
        <begin position="821"/>
        <end position="834"/>
    </location>
</feature>
<feature type="compositionally biased region" description="Pro residues" evidence="1">
    <location>
        <begin position="437"/>
        <end position="446"/>
    </location>
</feature>
<feature type="compositionally biased region" description="Low complexity" evidence="1">
    <location>
        <begin position="92"/>
        <end position="101"/>
    </location>
</feature>
<gene>
    <name evidence="2" type="ORF">MUCCIDRAFT_109171</name>
</gene>
<dbReference type="EMBL" id="AMYB01000003">
    <property type="protein sequence ID" value="OAD05312.1"/>
    <property type="molecule type" value="Genomic_DNA"/>
</dbReference>
<evidence type="ECO:0000313" key="2">
    <source>
        <dbReference type="EMBL" id="OAD05312.1"/>
    </source>
</evidence>
<feature type="compositionally biased region" description="Low complexity" evidence="1">
    <location>
        <begin position="469"/>
        <end position="485"/>
    </location>
</feature>
<comment type="caution">
    <text evidence="2">The sequence shown here is derived from an EMBL/GenBank/DDBJ whole genome shotgun (WGS) entry which is preliminary data.</text>
</comment>
<proteinExistence type="predicted"/>
<feature type="compositionally biased region" description="Polar residues" evidence="1">
    <location>
        <begin position="947"/>
        <end position="958"/>
    </location>
</feature>
<feature type="compositionally biased region" description="Low complexity" evidence="1">
    <location>
        <begin position="168"/>
        <end position="178"/>
    </location>
</feature>
<evidence type="ECO:0000313" key="3">
    <source>
        <dbReference type="Proteomes" id="UP000077051"/>
    </source>
</evidence>
<feature type="region of interest" description="Disordered" evidence="1">
    <location>
        <begin position="649"/>
        <end position="729"/>
    </location>
</feature>
<feature type="compositionally biased region" description="Low complexity" evidence="1">
    <location>
        <begin position="373"/>
        <end position="398"/>
    </location>
</feature>
<dbReference type="VEuPathDB" id="FungiDB:MUCCIDRAFT_109171"/>
<feature type="compositionally biased region" description="Basic and acidic residues" evidence="1">
    <location>
        <begin position="496"/>
        <end position="508"/>
    </location>
</feature>
<keyword evidence="3" id="KW-1185">Reference proteome</keyword>
<dbReference type="STRING" id="747725.A0A162TKR1"/>
<reference evidence="2 3" key="1">
    <citation type="submission" date="2015-06" db="EMBL/GenBank/DDBJ databases">
        <title>Expansion of signal transduction pathways in fungi by whole-genome duplication.</title>
        <authorList>
            <consortium name="DOE Joint Genome Institute"/>
            <person name="Corrochano L.M."/>
            <person name="Kuo A."/>
            <person name="Marcet-Houben M."/>
            <person name="Polaino S."/>
            <person name="Salamov A."/>
            <person name="Villalobos J.M."/>
            <person name="Alvarez M.I."/>
            <person name="Avalos J."/>
            <person name="Benito E.P."/>
            <person name="Benoit I."/>
            <person name="Burger G."/>
            <person name="Camino L.P."/>
            <person name="Canovas D."/>
            <person name="Cerda-Olmedo E."/>
            <person name="Cheng J.-F."/>
            <person name="Dominguez A."/>
            <person name="Elias M."/>
            <person name="Eslava A.P."/>
            <person name="Glaser F."/>
            <person name="Grimwood J."/>
            <person name="Gutierrez G."/>
            <person name="Heitman J."/>
            <person name="Henrissat B."/>
            <person name="Iturriaga E.A."/>
            <person name="Lang B.F."/>
            <person name="Lavin J.L."/>
            <person name="Lee S."/>
            <person name="Li W."/>
            <person name="Lindquist E."/>
            <person name="Lopez-Garcia S."/>
            <person name="Luque E.M."/>
            <person name="Marcos A.T."/>
            <person name="Martin J."/>
            <person name="Mccluskey K."/>
            <person name="Medina H.R."/>
            <person name="Miralles-Duran A."/>
            <person name="Miyazaki A."/>
            <person name="Munoz-Torres E."/>
            <person name="Oguiza J.A."/>
            <person name="Ohm R."/>
            <person name="Olmedo M."/>
            <person name="Orejas M."/>
            <person name="Ortiz-Castellanos L."/>
            <person name="Pisabarro A.G."/>
            <person name="Rodriguez-Romero J."/>
            <person name="Ruiz-Herrera J."/>
            <person name="Ruiz-Vazquez R."/>
            <person name="Sanz C."/>
            <person name="Schackwitz W."/>
            <person name="Schmutz J."/>
            <person name="Shahriari M."/>
            <person name="Shelest E."/>
            <person name="Silva-Franco F."/>
            <person name="Soanes D."/>
            <person name="Syed K."/>
            <person name="Tagua V.G."/>
            <person name="Talbot N.J."/>
            <person name="Thon M."/>
            <person name="De Vries R.P."/>
            <person name="Wiebenga A."/>
            <person name="Yadav J.S."/>
            <person name="Braun E.L."/>
            <person name="Baker S."/>
            <person name="Garre V."/>
            <person name="Horwitz B."/>
            <person name="Torres-Martinez S."/>
            <person name="Idnurm A."/>
            <person name="Herrera-Estrella A."/>
            <person name="Gabaldon T."/>
            <person name="Grigoriev I.V."/>
        </authorList>
    </citation>
    <scope>NUCLEOTIDE SEQUENCE [LARGE SCALE GENOMIC DNA]</scope>
    <source>
        <strain evidence="2 3">CBS 277.49</strain>
    </source>
</reference>
<feature type="compositionally biased region" description="Polar residues" evidence="1">
    <location>
        <begin position="610"/>
        <end position="637"/>
    </location>
</feature>
<protein>
    <submittedName>
        <fullName evidence="2">Uncharacterized protein</fullName>
    </submittedName>
</protein>
<feature type="compositionally biased region" description="Polar residues" evidence="1">
    <location>
        <begin position="529"/>
        <end position="548"/>
    </location>
</feature>
<feature type="compositionally biased region" description="Low complexity" evidence="1">
    <location>
        <begin position="447"/>
        <end position="457"/>
    </location>
</feature>
<accession>A0A162TKR1</accession>
<dbReference type="OrthoDB" id="2401616at2759"/>
<feature type="region of interest" description="Disordered" evidence="1">
    <location>
        <begin position="120"/>
        <end position="262"/>
    </location>
</feature>
<name>A0A162TKR1_MUCCL</name>
<feature type="region of interest" description="Disordered" evidence="1">
    <location>
        <begin position="333"/>
        <end position="637"/>
    </location>
</feature>